<reference evidence="2" key="1">
    <citation type="submission" date="2015-12" db="EMBL/GenBank/DDBJ databases">
        <title>Gene expression during late stages of embryo sac development: a critical building block for successful pollen-pistil interactions.</title>
        <authorList>
            <person name="Liu Y."/>
            <person name="Joly V."/>
            <person name="Sabar M."/>
            <person name="Matton D.P."/>
        </authorList>
    </citation>
    <scope>NUCLEOTIDE SEQUENCE</scope>
</reference>
<sequence>MDATLIASECVDTRTRSEVLTDGLMCKLDIEKTFDLVNCDYHLNILNQMGFGDRWLKWINLCTKFVIMENLLVFSLLKGASALRQGDPLVPFLFILAMEGLSSVVNTTLQNIG</sequence>
<organism evidence="2">
    <name type="scientific">Solanum chacoense</name>
    <name type="common">Chaco potato</name>
    <dbReference type="NCBI Taxonomy" id="4108"/>
    <lineage>
        <taxon>Eukaryota</taxon>
        <taxon>Viridiplantae</taxon>
        <taxon>Streptophyta</taxon>
        <taxon>Embryophyta</taxon>
        <taxon>Tracheophyta</taxon>
        <taxon>Spermatophyta</taxon>
        <taxon>Magnoliopsida</taxon>
        <taxon>eudicotyledons</taxon>
        <taxon>Gunneridae</taxon>
        <taxon>Pentapetalae</taxon>
        <taxon>asterids</taxon>
        <taxon>lamiids</taxon>
        <taxon>Solanales</taxon>
        <taxon>Solanaceae</taxon>
        <taxon>Solanoideae</taxon>
        <taxon>Solaneae</taxon>
        <taxon>Solanum</taxon>
    </lineage>
</organism>
<dbReference type="AlphaFoldDB" id="A0A0V0HIC7"/>
<accession>A0A0V0HIC7</accession>
<name>A0A0V0HIC7_SOLCH</name>
<proteinExistence type="predicted"/>
<dbReference type="Pfam" id="PF00078">
    <property type="entry name" value="RVT_1"/>
    <property type="match status" value="1"/>
</dbReference>
<evidence type="ECO:0000313" key="2">
    <source>
        <dbReference type="EMBL" id="JAP19972.1"/>
    </source>
</evidence>
<protein>
    <submittedName>
        <fullName evidence="2">Putative ovule protein</fullName>
    </submittedName>
</protein>
<dbReference type="InterPro" id="IPR000477">
    <property type="entry name" value="RT_dom"/>
</dbReference>
<evidence type="ECO:0000259" key="1">
    <source>
        <dbReference type="Pfam" id="PF00078"/>
    </source>
</evidence>
<dbReference type="EMBL" id="GEDG01019403">
    <property type="protein sequence ID" value="JAP19972.1"/>
    <property type="molecule type" value="Transcribed_RNA"/>
</dbReference>
<feature type="domain" description="Reverse transcriptase" evidence="1">
    <location>
        <begin position="24"/>
        <end position="107"/>
    </location>
</feature>